<organism evidence="1 2">
    <name type="scientific">Aldrovandia affinis</name>
    <dbReference type="NCBI Taxonomy" id="143900"/>
    <lineage>
        <taxon>Eukaryota</taxon>
        <taxon>Metazoa</taxon>
        <taxon>Chordata</taxon>
        <taxon>Craniata</taxon>
        <taxon>Vertebrata</taxon>
        <taxon>Euteleostomi</taxon>
        <taxon>Actinopterygii</taxon>
        <taxon>Neopterygii</taxon>
        <taxon>Teleostei</taxon>
        <taxon>Notacanthiformes</taxon>
        <taxon>Halosauridae</taxon>
        <taxon>Aldrovandia</taxon>
    </lineage>
</organism>
<comment type="caution">
    <text evidence="1">The sequence shown here is derived from an EMBL/GenBank/DDBJ whole genome shotgun (WGS) entry which is preliminary data.</text>
</comment>
<protein>
    <submittedName>
        <fullName evidence="1">Uncharacterized protein</fullName>
    </submittedName>
</protein>
<dbReference type="AlphaFoldDB" id="A0AAD7W359"/>
<reference evidence="1" key="1">
    <citation type="journal article" date="2023" name="Science">
        <title>Genome structures resolve the early diversification of teleost fishes.</title>
        <authorList>
            <person name="Parey E."/>
            <person name="Louis A."/>
            <person name="Montfort J."/>
            <person name="Bouchez O."/>
            <person name="Roques C."/>
            <person name="Iampietro C."/>
            <person name="Lluch J."/>
            <person name="Castinel A."/>
            <person name="Donnadieu C."/>
            <person name="Desvignes T."/>
            <person name="Floi Bucao C."/>
            <person name="Jouanno E."/>
            <person name="Wen M."/>
            <person name="Mejri S."/>
            <person name="Dirks R."/>
            <person name="Jansen H."/>
            <person name="Henkel C."/>
            <person name="Chen W.J."/>
            <person name="Zahm M."/>
            <person name="Cabau C."/>
            <person name="Klopp C."/>
            <person name="Thompson A.W."/>
            <person name="Robinson-Rechavi M."/>
            <person name="Braasch I."/>
            <person name="Lecointre G."/>
            <person name="Bobe J."/>
            <person name="Postlethwait J.H."/>
            <person name="Berthelot C."/>
            <person name="Roest Crollius H."/>
            <person name="Guiguen Y."/>
        </authorList>
    </citation>
    <scope>NUCLEOTIDE SEQUENCE</scope>
    <source>
        <strain evidence="1">NC1722</strain>
    </source>
</reference>
<accession>A0AAD7W359</accession>
<proteinExistence type="predicted"/>
<sequence length="108" mass="11689">MKSRYLARSLFAIKKCGAQQNILRRSLTVNLPQRPCLLASTPPAPLHPPPNPHPWVASCGRAMMTNPVPRPGPGPRLQVDQLDLGVLAEGGLDDLVAHGTKPRCHGYV</sequence>
<dbReference type="Proteomes" id="UP001221898">
    <property type="component" value="Unassembled WGS sequence"/>
</dbReference>
<evidence type="ECO:0000313" key="1">
    <source>
        <dbReference type="EMBL" id="KAJ8377900.1"/>
    </source>
</evidence>
<keyword evidence="2" id="KW-1185">Reference proteome</keyword>
<gene>
    <name evidence="1" type="ORF">AAFF_G00250510</name>
</gene>
<evidence type="ECO:0000313" key="2">
    <source>
        <dbReference type="Proteomes" id="UP001221898"/>
    </source>
</evidence>
<dbReference type="EMBL" id="JAINUG010000337">
    <property type="protein sequence ID" value="KAJ8377900.1"/>
    <property type="molecule type" value="Genomic_DNA"/>
</dbReference>
<name>A0AAD7W359_9TELE</name>